<name>A0A1B7NWI9_9EURO</name>
<feature type="compositionally biased region" description="Polar residues" evidence="1">
    <location>
        <begin position="237"/>
        <end position="253"/>
    </location>
</feature>
<accession>A0A1B7NWI9</accession>
<gene>
    <name evidence="2" type="ORF">ACJ72_04516</name>
</gene>
<sequence length="569" mass="64180">MSCILPELTTLTAVPSISIDTSKERNPPASPTPLDFPDYSSDSFAKPFNERSCEEVYKLLSSIKKPQDVSPAHLESLNLTTESNIPVAEIIPSGVLKTLPPYQWTDPPLAPEAPGTDEMPVPILMSNGSPFPNKERYDLLKHEILFDNDDAFRAVSRLPPHPGREKIKLTQSRKFWAGLDQVAQYWDTSLDQFFERPVVDDSPKEENEALDKMHLDDILDAGRQSGTVQEGKKGPETGSQPEDTSNEATQSPGMKTMYSGRRTGTGRECPEDVREETLRGFMEMVAWSFGCQSSIPNLPPRLQVKGMLFPVRQNFVIARSPQDRQVARKGILEGPMVLVQCRGETSFHDGNGPSGSRYMEICDLLRETAAMLLFAQERAREGATETRPGEGKWWTTKPRWGGADNPGPEADKENTNKPKEAAPDPDARPSNKRSKYDRSSLPFRRHGPSGSKRLSTVERWKMLQPSPGLWDKKIRYTQIGKDKDSPIDNIFMISAINHHFSIVHLRVHSNYVEWLTTGKGDFPDESGDSSETPWQVLQLRRTRWFDLFNPDDRLEGLDGLWALFSWLMR</sequence>
<evidence type="ECO:0000313" key="2">
    <source>
        <dbReference type="EMBL" id="OAX81142.1"/>
    </source>
</evidence>
<dbReference type="OrthoDB" id="5407653at2759"/>
<feature type="compositionally biased region" description="Basic and acidic residues" evidence="1">
    <location>
        <begin position="379"/>
        <end position="390"/>
    </location>
</feature>
<proteinExistence type="predicted"/>
<dbReference type="EMBL" id="LGUA01000538">
    <property type="protein sequence ID" value="OAX81142.1"/>
    <property type="molecule type" value="Genomic_DNA"/>
</dbReference>
<comment type="caution">
    <text evidence="2">The sequence shown here is derived from an EMBL/GenBank/DDBJ whole genome shotgun (WGS) entry which is preliminary data.</text>
</comment>
<feature type="region of interest" description="Disordered" evidence="1">
    <location>
        <begin position="223"/>
        <end position="270"/>
    </location>
</feature>
<protein>
    <submittedName>
        <fullName evidence="2">Uncharacterized protein</fullName>
    </submittedName>
</protein>
<dbReference type="AlphaFoldDB" id="A0A1B7NWI9"/>
<reference evidence="2 3" key="1">
    <citation type="submission" date="2015-07" db="EMBL/GenBank/DDBJ databases">
        <title>Emmonsia species relationships and genome sequence.</title>
        <authorList>
            <person name="Cuomo C.A."/>
            <person name="Schwartz I.S."/>
            <person name="Kenyon C."/>
            <person name="de Hoog G.S."/>
            <person name="Govender N.P."/>
            <person name="Botha A."/>
            <person name="Moreno L."/>
            <person name="de Vries M."/>
            <person name="Munoz J.F."/>
            <person name="Stielow J.B."/>
        </authorList>
    </citation>
    <scope>NUCLEOTIDE SEQUENCE [LARGE SCALE GENOMIC DNA]</scope>
    <source>
        <strain evidence="2 3">CBS 136260</strain>
    </source>
</reference>
<keyword evidence="3" id="KW-1185">Reference proteome</keyword>
<evidence type="ECO:0000313" key="3">
    <source>
        <dbReference type="Proteomes" id="UP000091918"/>
    </source>
</evidence>
<dbReference type="STRING" id="1658172.A0A1B7NWI9"/>
<evidence type="ECO:0000256" key="1">
    <source>
        <dbReference type="SAM" id="MobiDB-lite"/>
    </source>
</evidence>
<feature type="region of interest" description="Disordered" evidence="1">
    <location>
        <begin position="16"/>
        <end position="41"/>
    </location>
</feature>
<dbReference type="Proteomes" id="UP000091918">
    <property type="component" value="Unassembled WGS sequence"/>
</dbReference>
<feature type="region of interest" description="Disordered" evidence="1">
    <location>
        <begin position="379"/>
        <end position="455"/>
    </location>
</feature>
<organism evidence="2 3">
    <name type="scientific">Emergomyces africanus</name>
    <dbReference type="NCBI Taxonomy" id="1955775"/>
    <lineage>
        <taxon>Eukaryota</taxon>
        <taxon>Fungi</taxon>
        <taxon>Dikarya</taxon>
        <taxon>Ascomycota</taxon>
        <taxon>Pezizomycotina</taxon>
        <taxon>Eurotiomycetes</taxon>
        <taxon>Eurotiomycetidae</taxon>
        <taxon>Onygenales</taxon>
        <taxon>Ajellomycetaceae</taxon>
        <taxon>Emergomyces</taxon>
    </lineage>
</organism>
<feature type="compositionally biased region" description="Basic and acidic residues" evidence="1">
    <location>
        <begin position="409"/>
        <end position="438"/>
    </location>
</feature>